<dbReference type="OrthoDB" id="426210at2759"/>
<protein>
    <submittedName>
        <fullName evidence="3">MATH domain-containing protein</fullName>
    </submittedName>
</protein>
<reference evidence="3" key="1">
    <citation type="submission" date="2016-06" db="UniProtKB">
        <authorList>
            <consortium name="WormBaseParasite"/>
        </authorList>
    </citation>
    <scope>IDENTIFICATION</scope>
</reference>
<dbReference type="AlphaFoldDB" id="A0A183TBU1"/>
<keyword evidence="2" id="KW-1185">Reference proteome</keyword>
<evidence type="ECO:0000313" key="1">
    <source>
        <dbReference type="EMBL" id="VDM00324.1"/>
    </source>
</evidence>
<accession>A0A183TBU1</accession>
<name>A0A183TBU1_SCHSO</name>
<sequence length="162" mass="18869">MDENSVEVVENDKNAEHLDWFFAYVFTWETELKFDNVNNAVVYAGPVLEYILFSKPVMGNELQNLKEAKSSSPDNKPAKFLIELAWSPWFKKNYLQLERVLARAKKMVNNCTNLSYEARLTELDLFTLTSKQIRSELIQTYLIVRGNDCALEFYVFFEFAGP</sequence>
<dbReference type="EMBL" id="UYSU01038494">
    <property type="protein sequence ID" value="VDM00324.1"/>
    <property type="molecule type" value="Genomic_DNA"/>
</dbReference>
<gene>
    <name evidence="1" type="ORF">SSLN_LOCUS13938</name>
</gene>
<organism evidence="3">
    <name type="scientific">Schistocephalus solidus</name>
    <name type="common">Tapeworm</name>
    <dbReference type="NCBI Taxonomy" id="70667"/>
    <lineage>
        <taxon>Eukaryota</taxon>
        <taxon>Metazoa</taxon>
        <taxon>Spiralia</taxon>
        <taxon>Lophotrochozoa</taxon>
        <taxon>Platyhelminthes</taxon>
        <taxon>Cestoda</taxon>
        <taxon>Eucestoda</taxon>
        <taxon>Diphyllobothriidea</taxon>
        <taxon>Diphyllobothriidae</taxon>
        <taxon>Schistocephalus</taxon>
    </lineage>
</organism>
<dbReference type="Proteomes" id="UP000275846">
    <property type="component" value="Unassembled WGS sequence"/>
</dbReference>
<dbReference type="WBParaSite" id="SSLN_0001447101-mRNA-1">
    <property type="protein sequence ID" value="SSLN_0001447101-mRNA-1"/>
    <property type="gene ID" value="SSLN_0001447101"/>
</dbReference>
<evidence type="ECO:0000313" key="3">
    <source>
        <dbReference type="WBParaSite" id="SSLN_0001447101-mRNA-1"/>
    </source>
</evidence>
<evidence type="ECO:0000313" key="2">
    <source>
        <dbReference type="Proteomes" id="UP000275846"/>
    </source>
</evidence>
<reference evidence="1 2" key="2">
    <citation type="submission" date="2018-11" db="EMBL/GenBank/DDBJ databases">
        <authorList>
            <consortium name="Pathogen Informatics"/>
        </authorList>
    </citation>
    <scope>NUCLEOTIDE SEQUENCE [LARGE SCALE GENOMIC DNA]</scope>
    <source>
        <strain evidence="1 2">NST_G2</strain>
    </source>
</reference>
<proteinExistence type="predicted"/>